<accession>A0A250LNG5</accession>
<evidence type="ECO:0000313" key="3">
    <source>
        <dbReference type="Proteomes" id="UP001220209"/>
    </source>
</evidence>
<protein>
    <submittedName>
        <fullName evidence="1">Uncharacterized protein</fullName>
    </submittedName>
</protein>
<dbReference type="Proteomes" id="UP001220209">
    <property type="component" value="Plasmid unnamed1"/>
</dbReference>
<dbReference type="AlphaFoldDB" id="A0A250LNG5"/>
<evidence type="ECO:0000313" key="2">
    <source>
        <dbReference type="EMBL" id="WFN23625.1"/>
    </source>
</evidence>
<dbReference type="EMBL" id="AP018360">
    <property type="protein sequence ID" value="BBA45359.1"/>
    <property type="molecule type" value="Genomic_DNA"/>
</dbReference>
<geneLocation type="plasmid" evidence="2 3">
    <name>unnamed1</name>
</geneLocation>
<proteinExistence type="predicted"/>
<reference evidence="1" key="2">
    <citation type="journal article" date="2017" name="Genome Announc.">
        <title>High-Quality Draft Genome Sequence of Burkholderia contaminans CH-1, a Gram-Negative Bacterium That Metabolizes 2-Azahypoxanthine, a Plant Growth-Regulating Compound.</title>
        <authorList>
            <person name="Choi J.-H."/>
            <person name="Sugiura H."/>
            <person name="Moriuchi R."/>
            <person name="Kawagishi H."/>
            <person name="Dohra H."/>
        </authorList>
    </citation>
    <scope>NUCLEOTIDE SEQUENCE</scope>
    <source>
        <strain evidence="1">CH-1</strain>
        <plasmid evidence="1">pBC453</plasmid>
    </source>
</reference>
<dbReference type="RefSeq" id="WP_143274582.1">
    <property type="nucleotide sequence ID" value="NZ_CP073663.1"/>
</dbReference>
<reference evidence="2 3" key="3">
    <citation type="submission" date="2021-12" db="EMBL/GenBank/DDBJ databases">
        <title>Genomic and phenotypic characterization of three Burkholderia contaminans isolates recovered from different sources.</title>
        <authorList>
            <person name="Lopez De Volder A."/>
            <person name="Fan Y."/>
            <person name="Nunvar J."/>
            <person name="Herrera T."/>
            <person name="Timp W."/>
            <person name="Degrossi J."/>
        </authorList>
    </citation>
    <scope>NUCLEOTIDE SEQUENCE [LARGE SCALE GENOMIC DNA]</scope>
    <source>
        <strain evidence="2 3">LMG 23361</strain>
        <plasmid evidence="2 3">unnamed1</plasmid>
    </source>
</reference>
<dbReference type="EMBL" id="CP090643">
    <property type="protein sequence ID" value="WFN23625.1"/>
    <property type="molecule type" value="Genomic_DNA"/>
</dbReference>
<organism evidence="1">
    <name type="scientific">Burkholderia contaminans</name>
    <dbReference type="NCBI Taxonomy" id="488447"/>
    <lineage>
        <taxon>Bacteria</taxon>
        <taxon>Pseudomonadati</taxon>
        <taxon>Pseudomonadota</taxon>
        <taxon>Betaproteobacteria</taxon>
        <taxon>Burkholderiales</taxon>
        <taxon>Burkholderiaceae</taxon>
        <taxon>Burkholderia</taxon>
        <taxon>Burkholderia cepacia complex</taxon>
    </lineage>
</organism>
<keyword evidence="1" id="KW-0614">Plasmid</keyword>
<dbReference type="OrthoDB" id="9133831at2"/>
<evidence type="ECO:0000313" key="1">
    <source>
        <dbReference type="EMBL" id="BBA45359.1"/>
    </source>
</evidence>
<gene>
    <name evidence="1" type="ORF">BCCH1_78700</name>
    <name evidence="2" type="ORF">LXE91_39505</name>
</gene>
<name>A0A250LNG5_9BURK</name>
<geneLocation type="plasmid" evidence="1">
    <name>pBC453</name>
</geneLocation>
<reference evidence="1" key="1">
    <citation type="journal article" date="2016" name="Biosci. Biotechnol. Biochem.">
        <title>Bioconversion of AHX to AOH by resting cells of Burkholderia contaminans CH-1.</title>
        <authorList>
            <person name="Choi J.H."/>
            <person name="Kikuchi A."/>
            <person name="Pumkaeo P."/>
            <person name="Hirai H."/>
            <person name="Tokuyama S."/>
            <person name="Kawagishi H."/>
        </authorList>
    </citation>
    <scope>NUCLEOTIDE SEQUENCE</scope>
    <source>
        <strain evidence="1">CH-1</strain>
        <plasmid evidence="1">pBC453</plasmid>
    </source>
</reference>
<sequence length="89" mass="9960">MIHATEVRLVETERSPGRLVTEEGSCLALVYLTEDGSRRRTPESEEYARRLVACWNVCVGMSTADIESWAAENKRKRADLSEDEALASS</sequence>